<protein>
    <submittedName>
        <fullName evidence="3">Septum formation initiator family protein</fullName>
    </submittedName>
</protein>
<sequence>MLGARKEKNKSSQIASINTDYVRAVVRKEQRQRAHRVRLYRRLAVFGILVVLTAIGIGSMMFSQTKTLAAIEQEKAEALERLEEVQEEQEILKHQITKLNDDEYIAKLARKEYYLSEDGEIIFAIPEKDKKGKENKDGKE</sequence>
<keyword evidence="1" id="KW-0175">Coiled coil</keyword>
<dbReference type="Pfam" id="PF04977">
    <property type="entry name" value="DivIC"/>
    <property type="match status" value="1"/>
</dbReference>
<evidence type="ECO:0000256" key="1">
    <source>
        <dbReference type="SAM" id="Coils"/>
    </source>
</evidence>
<evidence type="ECO:0000313" key="4">
    <source>
        <dbReference type="Proteomes" id="UP001595817"/>
    </source>
</evidence>
<dbReference type="InterPro" id="IPR007060">
    <property type="entry name" value="FtsL/DivIC"/>
</dbReference>
<dbReference type="InterPro" id="IPR039076">
    <property type="entry name" value="DivIC"/>
</dbReference>
<feature type="coiled-coil region" evidence="1">
    <location>
        <begin position="68"/>
        <end position="102"/>
    </location>
</feature>
<feature type="transmembrane region" description="Helical" evidence="2">
    <location>
        <begin position="43"/>
        <end position="62"/>
    </location>
</feature>
<comment type="caution">
    <text evidence="3">The sequence shown here is derived from an EMBL/GenBank/DDBJ whole genome shotgun (WGS) entry which is preliminary data.</text>
</comment>
<dbReference type="RefSeq" id="WP_378153859.1">
    <property type="nucleotide sequence ID" value="NZ_JBHSEC010000012.1"/>
</dbReference>
<accession>A0ABV8X813</accession>
<evidence type="ECO:0000256" key="2">
    <source>
        <dbReference type="SAM" id="Phobius"/>
    </source>
</evidence>
<evidence type="ECO:0000313" key="3">
    <source>
        <dbReference type="EMBL" id="MFC4410240.1"/>
    </source>
</evidence>
<dbReference type="Proteomes" id="UP001595817">
    <property type="component" value="Unassembled WGS sequence"/>
</dbReference>
<dbReference type="PANTHER" id="PTHR40027">
    <property type="entry name" value="CELL DIVISION PROTEIN DIVIC"/>
    <property type="match status" value="1"/>
</dbReference>
<dbReference type="PANTHER" id="PTHR40027:SF1">
    <property type="entry name" value="CELL DIVISION PROTEIN DIVIC"/>
    <property type="match status" value="1"/>
</dbReference>
<name>A0ABV8X813_9LACT</name>
<proteinExistence type="predicted"/>
<reference evidence="4" key="1">
    <citation type="journal article" date="2019" name="Int. J. Syst. Evol. Microbiol.">
        <title>The Global Catalogue of Microorganisms (GCM) 10K type strain sequencing project: providing services to taxonomists for standard genome sequencing and annotation.</title>
        <authorList>
            <consortium name="The Broad Institute Genomics Platform"/>
            <consortium name="The Broad Institute Genome Sequencing Center for Infectious Disease"/>
            <person name="Wu L."/>
            <person name="Ma J."/>
        </authorList>
    </citation>
    <scope>NUCLEOTIDE SEQUENCE [LARGE SCALE GENOMIC DNA]</scope>
    <source>
        <strain evidence="4">CCUG 59778</strain>
    </source>
</reference>
<organism evidence="3 4">
    <name type="scientific">Chungangia koreensis</name>
    <dbReference type="NCBI Taxonomy" id="752657"/>
    <lineage>
        <taxon>Bacteria</taxon>
        <taxon>Bacillati</taxon>
        <taxon>Bacillota</taxon>
        <taxon>Bacilli</taxon>
        <taxon>Lactobacillales</taxon>
        <taxon>Chungangia</taxon>
    </lineage>
</organism>
<keyword evidence="4" id="KW-1185">Reference proteome</keyword>
<dbReference type="EMBL" id="JBHSEC010000012">
    <property type="protein sequence ID" value="MFC4410240.1"/>
    <property type="molecule type" value="Genomic_DNA"/>
</dbReference>
<keyword evidence="2" id="KW-1133">Transmembrane helix</keyword>
<gene>
    <name evidence="3" type="ORF">ACFOZY_07295</name>
</gene>
<keyword evidence="2" id="KW-0472">Membrane</keyword>
<keyword evidence="2" id="KW-0812">Transmembrane</keyword>